<organism evidence="13 14">
    <name type="scientific">Kyrpidia spormannii</name>
    <dbReference type="NCBI Taxonomy" id="2055160"/>
    <lineage>
        <taxon>Bacteria</taxon>
        <taxon>Bacillati</taxon>
        <taxon>Bacillota</taxon>
        <taxon>Bacilli</taxon>
        <taxon>Bacillales</taxon>
        <taxon>Alicyclobacillaceae</taxon>
        <taxon>Kyrpidia</taxon>
    </lineage>
</organism>
<dbReference type="Proteomes" id="UP000231932">
    <property type="component" value="Chromosome"/>
</dbReference>
<dbReference type="PRINTS" id="PR00614">
    <property type="entry name" value="NIHGNASESMLL"/>
</dbReference>
<evidence type="ECO:0000256" key="4">
    <source>
        <dbReference type="ARBA" id="ARBA00011771"/>
    </source>
</evidence>
<evidence type="ECO:0000259" key="11">
    <source>
        <dbReference type="Pfam" id="PF01058"/>
    </source>
</evidence>
<keyword evidence="8" id="KW-0560">Oxidoreductase</keyword>
<feature type="domain" description="NADH:ubiquinone oxidoreductase-like 20kDa subunit" evidence="11">
    <location>
        <begin position="1"/>
        <end position="159"/>
    </location>
</feature>
<dbReference type="AlphaFoldDB" id="A0A2K8NBH0"/>
<feature type="domain" description="Cytochrome-c3 hydrogenase C-terminal" evidence="12">
    <location>
        <begin position="179"/>
        <end position="253"/>
    </location>
</feature>
<protein>
    <submittedName>
        <fullName evidence="13">Hydrogenase</fullName>
    </submittedName>
</protein>
<dbReference type="Pfam" id="PF01058">
    <property type="entry name" value="Oxidored_q6"/>
    <property type="match status" value="1"/>
</dbReference>
<sequence length="322" mass="36021">MSLLNAEEPDLTEFITRYDVDVLYHPSLSPIWGEQVHRLLRQLANEEIKLDIFVVEGAIPLGPNGTGLYNTFADRPIKDIVQELAAVAEYVVAVGDCATHGGFPAMDPNPTDAVGLQYLNKQHGGLLGAEYRSRAGLPVVNITGCPAHPDWQLQTLMAIAEGLGPLLELDEYARPRAFYGKMTHTGCTNNEYYDHKHSVKSFTQQGCLFFDKGCRGPYTHSDCNVRLWNRQSSKTRVGSPCLGCTDIGWPNENYSVERPFYSREQLTPMREDSRVLPYGLGKIFSYVATPAELEERKVLFSPEVDRRPQNLVGIEEIKVLSD</sequence>
<keyword evidence="14" id="KW-1185">Reference proteome</keyword>
<dbReference type="EMBL" id="CP024955">
    <property type="protein sequence ID" value="ATY86465.1"/>
    <property type="molecule type" value="Genomic_DNA"/>
</dbReference>
<comment type="subcellular location">
    <subcellularLocation>
        <location evidence="2">Cell envelope</location>
    </subcellularLocation>
</comment>
<dbReference type="GO" id="GO:0009055">
    <property type="term" value="F:electron transfer activity"/>
    <property type="evidence" value="ECO:0007669"/>
    <property type="project" value="TreeGrafter"/>
</dbReference>
<evidence type="ECO:0000256" key="9">
    <source>
        <dbReference type="ARBA" id="ARBA00023004"/>
    </source>
</evidence>
<evidence type="ECO:0000256" key="2">
    <source>
        <dbReference type="ARBA" id="ARBA00004196"/>
    </source>
</evidence>
<keyword evidence="7" id="KW-0732">Signal</keyword>
<dbReference type="InterPro" id="IPR037024">
    <property type="entry name" value="NiFe_Hase_small_N_sf"/>
</dbReference>
<dbReference type="GO" id="GO:0016020">
    <property type="term" value="C:membrane"/>
    <property type="evidence" value="ECO:0007669"/>
    <property type="project" value="TreeGrafter"/>
</dbReference>
<dbReference type="SUPFAM" id="SSF56770">
    <property type="entry name" value="HydA/Nqo6-like"/>
    <property type="match status" value="1"/>
</dbReference>
<dbReference type="GO" id="GO:0008901">
    <property type="term" value="F:ferredoxin hydrogenase activity"/>
    <property type="evidence" value="ECO:0007669"/>
    <property type="project" value="InterPro"/>
</dbReference>
<dbReference type="GO" id="GO:0030313">
    <property type="term" value="C:cell envelope"/>
    <property type="evidence" value="ECO:0007669"/>
    <property type="project" value="UniProtKB-SubCell"/>
</dbReference>
<proteinExistence type="inferred from homology"/>
<evidence type="ECO:0000256" key="8">
    <source>
        <dbReference type="ARBA" id="ARBA00023002"/>
    </source>
</evidence>
<evidence type="ECO:0000256" key="6">
    <source>
        <dbReference type="ARBA" id="ARBA00022723"/>
    </source>
</evidence>
<dbReference type="OrthoDB" id="9766729at2"/>
<comment type="cofactor">
    <cofactor evidence="1">
        <name>[4Fe-4S] cluster</name>
        <dbReference type="ChEBI" id="CHEBI:49883"/>
    </cofactor>
</comment>
<dbReference type="Pfam" id="PF14720">
    <property type="entry name" value="NiFe_hyd_SSU_C"/>
    <property type="match status" value="1"/>
</dbReference>
<evidence type="ECO:0000256" key="7">
    <source>
        <dbReference type="ARBA" id="ARBA00022729"/>
    </source>
</evidence>
<dbReference type="GO" id="GO:0009375">
    <property type="term" value="C:ferredoxin hydrogenase complex"/>
    <property type="evidence" value="ECO:0007669"/>
    <property type="project" value="InterPro"/>
</dbReference>
<dbReference type="GO" id="GO:0044569">
    <property type="term" value="C:[Ni-Fe] hydrogenase complex"/>
    <property type="evidence" value="ECO:0007669"/>
    <property type="project" value="TreeGrafter"/>
</dbReference>
<accession>A0A2K8NBH0</accession>
<keyword evidence="5" id="KW-0004">4Fe-4S</keyword>
<dbReference type="PANTHER" id="PTHR30013:SF5">
    <property type="entry name" value="HYDROGENASE SMALL SUBUNIT"/>
    <property type="match status" value="1"/>
</dbReference>
<evidence type="ECO:0000256" key="1">
    <source>
        <dbReference type="ARBA" id="ARBA00001966"/>
    </source>
</evidence>
<comment type="subunit">
    <text evidence="4">Heterodimer of a large and a small subunit.</text>
</comment>
<keyword evidence="10" id="KW-0411">Iron-sulfur</keyword>
<evidence type="ECO:0000256" key="3">
    <source>
        <dbReference type="ARBA" id="ARBA00006605"/>
    </source>
</evidence>
<evidence type="ECO:0000259" key="12">
    <source>
        <dbReference type="Pfam" id="PF14720"/>
    </source>
</evidence>
<name>A0A2K8NBH0_9BACL</name>
<evidence type="ECO:0000313" key="14">
    <source>
        <dbReference type="Proteomes" id="UP000231932"/>
    </source>
</evidence>
<keyword evidence="9" id="KW-0408">Iron</keyword>
<evidence type="ECO:0000256" key="5">
    <source>
        <dbReference type="ARBA" id="ARBA00022485"/>
    </source>
</evidence>
<reference evidence="14" key="1">
    <citation type="submission" date="2017-11" db="EMBL/GenBank/DDBJ databases">
        <title>Complete Genome Sequence of Kyrpidia sp. Strain EA-1, a thermophilic, hydrogen-oxidizing Bacterium, isolated from the Azores.</title>
        <authorList>
            <person name="Reiner J.E."/>
            <person name="Lapp C.J."/>
            <person name="Bunk B."/>
            <person name="Gescher J."/>
        </authorList>
    </citation>
    <scope>NUCLEOTIDE SEQUENCE [LARGE SCALE GENOMIC DNA]</scope>
    <source>
        <strain evidence="14">EA-1</strain>
    </source>
</reference>
<dbReference type="InterPro" id="IPR027394">
    <property type="entry name" value="Cytochrome-c3_hydrogenase_C"/>
</dbReference>
<gene>
    <name evidence="13" type="ORF">CVV65_06665</name>
</gene>
<dbReference type="GO" id="GO:0009061">
    <property type="term" value="P:anaerobic respiration"/>
    <property type="evidence" value="ECO:0007669"/>
    <property type="project" value="TreeGrafter"/>
</dbReference>
<dbReference type="InterPro" id="IPR006137">
    <property type="entry name" value="NADH_UbQ_OxRdtase-like_20kDa"/>
</dbReference>
<dbReference type="PANTHER" id="PTHR30013">
    <property type="entry name" value="NIFE / NIFESE HYDROGENASE SMALL SUBUNIT FAMILY MEMBER"/>
    <property type="match status" value="1"/>
</dbReference>
<dbReference type="Gene3D" id="3.40.50.700">
    <property type="entry name" value="NADH:ubiquinone oxidoreductase-like, 20kDa subunit"/>
    <property type="match status" value="1"/>
</dbReference>
<keyword evidence="6" id="KW-0479">Metal-binding</keyword>
<dbReference type="InterPro" id="IPR001821">
    <property type="entry name" value="NiFe_hydrogenase_ssu"/>
</dbReference>
<dbReference type="GO" id="GO:0046872">
    <property type="term" value="F:metal ion binding"/>
    <property type="evidence" value="ECO:0007669"/>
    <property type="project" value="UniProtKB-KW"/>
</dbReference>
<dbReference type="SMR" id="A0A2K8NBH0"/>
<evidence type="ECO:0000256" key="10">
    <source>
        <dbReference type="ARBA" id="ARBA00023014"/>
    </source>
</evidence>
<dbReference type="InterPro" id="IPR037148">
    <property type="entry name" value="NiFe-Hase_small_C_sf"/>
</dbReference>
<dbReference type="KEGG" id="kyr:CVV65_06665"/>
<dbReference type="GO" id="GO:0051539">
    <property type="term" value="F:4 iron, 4 sulfur cluster binding"/>
    <property type="evidence" value="ECO:0007669"/>
    <property type="project" value="UniProtKB-KW"/>
</dbReference>
<evidence type="ECO:0000313" key="13">
    <source>
        <dbReference type="EMBL" id="ATY86465.1"/>
    </source>
</evidence>
<dbReference type="Gene3D" id="4.10.480.10">
    <property type="entry name" value="Cytochrome-c3 hydrogenase, C-terminal domain"/>
    <property type="match status" value="1"/>
</dbReference>
<comment type="similarity">
    <text evidence="3">Belongs to the [NiFe]/[NiFeSe] hydrogenase small subunit family.</text>
</comment>